<dbReference type="AlphaFoldDB" id="A0A835KMK5"/>
<evidence type="ECO:0008006" key="5">
    <source>
        <dbReference type="Google" id="ProtNLM"/>
    </source>
</evidence>
<evidence type="ECO:0000313" key="4">
    <source>
        <dbReference type="Proteomes" id="UP000636709"/>
    </source>
</evidence>
<comment type="caution">
    <text evidence="3">The sequence shown here is derived from an EMBL/GenBank/DDBJ whole genome shotgun (WGS) entry which is preliminary data.</text>
</comment>
<feature type="domain" description="Mono-/di-acylglycerol lipase N-terminal" evidence="2">
    <location>
        <begin position="7"/>
        <end position="53"/>
    </location>
</feature>
<protein>
    <recommendedName>
        <fullName evidence="5">Fungal lipase-like domain-containing protein</fullName>
    </recommendedName>
</protein>
<dbReference type="PANTHER" id="PTHR46398">
    <property type="entry name" value="ALPHA/BETA-HYDROLASES SUPERFAMILY PROTEIN"/>
    <property type="match status" value="1"/>
</dbReference>
<evidence type="ECO:0000259" key="1">
    <source>
        <dbReference type="Pfam" id="PF01764"/>
    </source>
</evidence>
<dbReference type="PANTHER" id="PTHR46398:SF8">
    <property type="entry name" value="FUNGAL LIPASE-LIKE DOMAIN-CONTAINING PROTEIN"/>
    <property type="match status" value="1"/>
</dbReference>
<dbReference type="Gene3D" id="3.40.50.1820">
    <property type="entry name" value="alpha/beta hydrolase"/>
    <property type="match status" value="1"/>
</dbReference>
<dbReference type="Proteomes" id="UP000636709">
    <property type="component" value="Unassembled WGS sequence"/>
</dbReference>
<sequence>MALSCAAECALSLACARWAARRLSLSGADDSASWPAASHASFEPVPRACRAALVAYDHGGAGEAPTPPSPLCPPYRILHDRARGEVVLAVRGLGLARPEDYRLLLDAGGPEPFAGGHAHRGLLRAAVWLLDREGPALRRVVAEAGPGRCRLVFVGHSLGAGVAALAAVVAVRCWLGRLGLRREDVRCYAMAPPRCMSLGLAVEYADVVHSVVLQASLLRFLLLTSRMISCPELRRPYSTFLDLFSDTFVSEGELKDPAKLDAPGTVFHIVERKSCRHHWPNGPGFSIYPIYISGFMWKISTGGQNSSPNSGQIRACCSVMQCCLRPWNYLDRKRGPESFRCEFIMLPFLRSTFNISLWHYFICFDCHQLMEQEEESTSPPAQQKMLRAQEVQSINIDEGTIALHSIEHLVSLEEETLQGNSSSSSLDFDSPRTSITLCSTSPSSVSARSEPSEWDELVGAFLGDHEHDAGLGHDNNDEKRLCSVVMNYLPFCFR</sequence>
<dbReference type="InterPro" id="IPR029058">
    <property type="entry name" value="AB_hydrolase_fold"/>
</dbReference>
<dbReference type="SUPFAM" id="SSF53474">
    <property type="entry name" value="alpha/beta-Hydrolases"/>
    <property type="match status" value="1"/>
</dbReference>
<proteinExistence type="predicted"/>
<accession>A0A835KMK5</accession>
<gene>
    <name evidence="3" type="ORF">HU200_014574</name>
</gene>
<dbReference type="GO" id="GO:0016042">
    <property type="term" value="P:lipid catabolic process"/>
    <property type="evidence" value="ECO:0007669"/>
    <property type="project" value="InterPro"/>
</dbReference>
<evidence type="ECO:0000259" key="2">
    <source>
        <dbReference type="Pfam" id="PF03893"/>
    </source>
</evidence>
<dbReference type="EMBL" id="JACEFO010001597">
    <property type="protein sequence ID" value="KAF8733728.1"/>
    <property type="molecule type" value="Genomic_DNA"/>
</dbReference>
<name>A0A835KMK5_9POAL</name>
<reference evidence="3" key="1">
    <citation type="submission" date="2020-07" db="EMBL/GenBank/DDBJ databases">
        <title>Genome sequence and genetic diversity analysis of an under-domesticated orphan crop, white fonio (Digitaria exilis).</title>
        <authorList>
            <person name="Bennetzen J.L."/>
            <person name="Chen S."/>
            <person name="Ma X."/>
            <person name="Wang X."/>
            <person name="Yssel A.E.J."/>
            <person name="Chaluvadi S.R."/>
            <person name="Johnson M."/>
            <person name="Gangashetty P."/>
            <person name="Hamidou F."/>
            <person name="Sanogo M.D."/>
            <person name="Zwaenepoel A."/>
            <person name="Wallace J."/>
            <person name="Van De Peer Y."/>
            <person name="Van Deynze A."/>
        </authorList>
    </citation>
    <scope>NUCLEOTIDE SEQUENCE</scope>
    <source>
        <tissue evidence="3">Leaves</tissue>
    </source>
</reference>
<organism evidence="3 4">
    <name type="scientific">Digitaria exilis</name>
    <dbReference type="NCBI Taxonomy" id="1010633"/>
    <lineage>
        <taxon>Eukaryota</taxon>
        <taxon>Viridiplantae</taxon>
        <taxon>Streptophyta</taxon>
        <taxon>Embryophyta</taxon>
        <taxon>Tracheophyta</taxon>
        <taxon>Spermatophyta</taxon>
        <taxon>Magnoliopsida</taxon>
        <taxon>Liliopsida</taxon>
        <taxon>Poales</taxon>
        <taxon>Poaceae</taxon>
        <taxon>PACMAD clade</taxon>
        <taxon>Panicoideae</taxon>
        <taxon>Panicodae</taxon>
        <taxon>Paniceae</taxon>
        <taxon>Anthephorinae</taxon>
        <taxon>Digitaria</taxon>
    </lineage>
</organism>
<feature type="domain" description="Fungal lipase-type" evidence="1">
    <location>
        <begin position="114"/>
        <end position="212"/>
    </location>
</feature>
<dbReference type="Pfam" id="PF01764">
    <property type="entry name" value="Lipase_3"/>
    <property type="match status" value="1"/>
</dbReference>
<dbReference type="InterPro" id="IPR002921">
    <property type="entry name" value="Fungal_lipase-type"/>
</dbReference>
<dbReference type="InterPro" id="IPR005592">
    <property type="entry name" value="Mono/diacylglycerol_lipase_N"/>
</dbReference>
<dbReference type="OrthoDB" id="438440at2759"/>
<evidence type="ECO:0000313" key="3">
    <source>
        <dbReference type="EMBL" id="KAF8733728.1"/>
    </source>
</evidence>
<dbReference type="Pfam" id="PF03893">
    <property type="entry name" value="Lipase3_N"/>
    <property type="match status" value="1"/>
</dbReference>
<keyword evidence="4" id="KW-1185">Reference proteome</keyword>